<evidence type="ECO:0000313" key="6">
    <source>
        <dbReference type="Proteomes" id="UP001338125"/>
    </source>
</evidence>
<dbReference type="InterPro" id="IPR050261">
    <property type="entry name" value="FrsA_esterase"/>
</dbReference>
<dbReference type="InterPro" id="IPR029058">
    <property type="entry name" value="AB_hydrolase_fold"/>
</dbReference>
<keyword evidence="6" id="KW-1185">Reference proteome</keyword>
<dbReference type="Gene3D" id="1.20.1440.110">
    <property type="entry name" value="acylaminoacyl peptidase"/>
    <property type="match status" value="1"/>
</dbReference>
<evidence type="ECO:0000259" key="4">
    <source>
        <dbReference type="Pfam" id="PF12697"/>
    </source>
</evidence>
<proteinExistence type="inferred from homology"/>
<keyword evidence="2 5" id="KW-0378">Hydrolase</keyword>
<organism evidence="5 6">
    <name type="scientific">Cladobotryum mycophilum</name>
    <dbReference type="NCBI Taxonomy" id="491253"/>
    <lineage>
        <taxon>Eukaryota</taxon>
        <taxon>Fungi</taxon>
        <taxon>Dikarya</taxon>
        <taxon>Ascomycota</taxon>
        <taxon>Pezizomycotina</taxon>
        <taxon>Sordariomycetes</taxon>
        <taxon>Hypocreomycetidae</taxon>
        <taxon>Hypocreales</taxon>
        <taxon>Hypocreaceae</taxon>
        <taxon>Cladobotryum</taxon>
    </lineage>
</organism>
<feature type="domain" description="AB hydrolase-1" evidence="4">
    <location>
        <begin position="185"/>
        <end position="303"/>
    </location>
</feature>
<name>A0ABR0SVT7_9HYPO</name>
<comment type="pathway">
    <text evidence="1">Mycotoxin biosynthesis.</text>
</comment>
<comment type="similarity">
    <text evidence="3">Belongs to the AB hydrolase superfamily. FUS2 hydrolase family.</text>
</comment>
<reference evidence="5 6" key="1">
    <citation type="submission" date="2024-01" db="EMBL/GenBank/DDBJ databases">
        <title>Complete genome of Cladobotryum mycophilum ATHUM6906.</title>
        <authorList>
            <person name="Christinaki A.C."/>
            <person name="Myridakis A.I."/>
            <person name="Kouvelis V.N."/>
        </authorList>
    </citation>
    <scope>NUCLEOTIDE SEQUENCE [LARGE SCALE GENOMIC DNA]</scope>
    <source>
        <strain evidence="5 6">ATHUM6906</strain>
    </source>
</reference>
<gene>
    <name evidence="5" type="ORF">PT974_03036</name>
</gene>
<evidence type="ECO:0000256" key="1">
    <source>
        <dbReference type="ARBA" id="ARBA00004685"/>
    </source>
</evidence>
<dbReference type="Gene3D" id="3.40.50.1820">
    <property type="entry name" value="alpha/beta hydrolase"/>
    <property type="match status" value="1"/>
</dbReference>
<dbReference type="InterPro" id="IPR000073">
    <property type="entry name" value="AB_hydrolase_1"/>
</dbReference>
<dbReference type="SUPFAM" id="SSF53474">
    <property type="entry name" value="alpha/beta-Hydrolases"/>
    <property type="match status" value="1"/>
</dbReference>
<evidence type="ECO:0000256" key="3">
    <source>
        <dbReference type="ARBA" id="ARBA00038115"/>
    </source>
</evidence>
<dbReference type="GO" id="GO:0016787">
    <property type="term" value="F:hydrolase activity"/>
    <property type="evidence" value="ECO:0007669"/>
    <property type="project" value="UniProtKB-KW"/>
</dbReference>
<sequence>MHQFFKGEFFNFETVRIVGMTPHGGADIAEVLEAVGQIKDGDPESWEKAWAIQAQRAEALAEEARASGDRLSARQAYLRASNYTRAAAYMRPGEGPNRPDPRHTSVCEKVHSLFRKAAALFDCGVEYLSIPFNDDNAKDTTSINFPGILYLPPANKRLPGKIPILIATGGADALQEELYYMHPASGPELGYAVVTFEGPGQGLTLRRDNIKMRPDWEVVIAAVLDHLEALAKSRPDLDLDTSRIAIAGASLGGYFALRAAADSRIKACVALDPLYSMWDFVTAHVSQAFIGTWERGWLSDSFVDFFIGMGMRSAFQMRWEVSISGTFFGISSPARIMQEMKRYSLALPGGKTYLDNVKCPVLVSGASESLYFEADHHTMRVFNKLTHQTERQKELWMANTPGQGSLQAKMGAMQLVNQKTFKFLDQQFDVERPQILQDKD</sequence>
<dbReference type="PANTHER" id="PTHR22946">
    <property type="entry name" value="DIENELACTONE HYDROLASE DOMAIN-CONTAINING PROTEIN-RELATED"/>
    <property type="match status" value="1"/>
</dbReference>
<dbReference type="EMBL" id="JAVFKD010000003">
    <property type="protein sequence ID" value="KAK5996282.1"/>
    <property type="molecule type" value="Genomic_DNA"/>
</dbReference>
<dbReference type="Pfam" id="PF12697">
    <property type="entry name" value="Abhydrolase_6"/>
    <property type="match status" value="1"/>
</dbReference>
<accession>A0ABR0SVT7</accession>
<comment type="caution">
    <text evidence="5">The sequence shown here is derived from an EMBL/GenBank/DDBJ whole genome shotgun (WGS) entry which is preliminary data.</text>
</comment>
<evidence type="ECO:0000256" key="2">
    <source>
        <dbReference type="ARBA" id="ARBA00022801"/>
    </source>
</evidence>
<protein>
    <submittedName>
        <fullName evidence="5">Hydrolase ORFZ</fullName>
    </submittedName>
</protein>
<dbReference type="PANTHER" id="PTHR22946:SF13">
    <property type="entry name" value="ALPHA_BETA HYDROLASE PSOB"/>
    <property type="match status" value="1"/>
</dbReference>
<dbReference type="Proteomes" id="UP001338125">
    <property type="component" value="Unassembled WGS sequence"/>
</dbReference>
<evidence type="ECO:0000313" key="5">
    <source>
        <dbReference type="EMBL" id="KAK5996282.1"/>
    </source>
</evidence>